<reference evidence="1" key="1">
    <citation type="submission" date="2020-11" db="EMBL/GenBank/DDBJ databases">
        <authorList>
            <person name="Davenport K.M."/>
            <person name="Bickhart D.M."/>
            <person name="Smith T.P.L."/>
            <person name="Murdoch B.M."/>
            <person name="Rosen B.D."/>
        </authorList>
    </citation>
    <scope>NUCLEOTIDE SEQUENCE [LARGE SCALE GENOMIC DNA]</scope>
    <source>
        <strain evidence="1">OAR_USU_Benz2616</strain>
    </source>
</reference>
<evidence type="ECO:0000313" key="1">
    <source>
        <dbReference type="Ensembl" id="ENSOARP00020005626.2"/>
    </source>
</evidence>
<reference evidence="1" key="2">
    <citation type="submission" date="2025-08" db="UniProtKB">
        <authorList>
            <consortium name="Ensembl"/>
        </authorList>
    </citation>
    <scope>IDENTIFICATION</scope>
</reference>
<proteinExistence type="predicted"/>
<gene>
    <name evidence="1" type="primary">SLC7A4</name>
</gene>
<dbReference type="Ensembl" id="ENSOART00020006816.2">
    <property type="protein sequence ID" value="ENSOARP00020005626.2"/>
    <property type="gene ID" value="ENSOARG00020004441.2"/>
</dbReference>
<accession>A0AC11AW45</accession>
<reference evidence="1" key="3">
    <citation type="submission" date="2025-09" db="UniProtKB">
        <authorList>
            <consortium name="Ensembl"/>
        </authorList>
    </citation>
    <scope>IDENTIFICATION</scope>
</reference>
<sequence>MYAAASSRPTQATRPALHPWLTRAGLTLEGPEPQHWGWRDQRGSLLQRNAGACSWLPAPLGSSRPTMAPGRPCAAGLAQFCQKLKRQKPLEDSAMETSLQRCLSTLDLTLLGVGSMVGSGLYVLTGTVAKEITGPAVIVSFVVAAVASLMAALCYAEFGARVPRTGSAYLFTYVSMGELWAFLIGWNLVLEYVIAGAAVARAWSGYLDAMFDHRIHNFTEAHLGVWQVPFLARSPDWLAAGIVLLASAFVSCGARVSSWLNHTLSAVSMAVILFIVVLGFILARPSNWGEAEGGFAPFGFSGIMSGTATCFYAFVGFDVIAASSEEARNPKRAVPLAVALSLGLAASAYILVSAVLTLMIPWHSLNPNSALADAFYQRGYGWAGYLVATGSICAMTTVQLNGLFCLPRIIYAMAVDGLFFEAFAYVHPRTQVPLLGILVFGALTAVVTLLLDIEALVQFLSIGTLLAYTFVAISVLVLRFQMASQSGSPSLAGSSLRAKEYSSFSDHLELVGAGHGPEPGRLRPALRPYLGFLDRGSPGAAVRRAICGLVVSAVALGCVLMLGHSVLHLPLWGFLLLLLCSGVTFLLSLLVLGAHQQQCLKDTFQMPLVPLIPALSIVLNFCLMLKLSYLTWLRFTIWLLMGLSVYLGYGVWHSKENWREPPGLVTARHAAFPDGRLEETAQDPGQAPAQGPGSP</sequence>
<protein>
    <submittedName>
        <fullName evidence="1">Solute carrier family 7 member 4</fullName>
    </submittedName>
</protein>
<organism evidence="1">
    <name type="scientific">Ovis aries</name>
    <name type="common">Sheep</name>
    <dbReference type="NCBI Taxonomy" id="9940"/>
    <lineage>
        <taxon>Eukaryota</taxon>
        <taxon>Metazoa</taxon>
        <taxon>Chordata</taxon>
        <taxon>Craniata</taxon>
        <taxon>Vertebrata</taxon>
        <taxon>Euteleostomi</taxon>
        <taxon>Mammalia</taxon>
        <taxon>Eutheria</taxon>
        <taxon>Laurasiatheria</taxon>
        <taxon>Artiodactyla</taxon>
        <taxon>Ruminantia</taxon>
        <taxon>Pecora</taxon>
        <taxon>Bovidae</taxon>
        <taxon>Caprinae</taxon>
        <taxon>Ovis</taxon>
    </lineage>
</organism>
<name>A0AC11AW45_SHEEP</name>